<dbReference type="Gene3D" id="1.10.510.10">
    <property type="entry name" value="Transferase(Phosphotransferase) domain 1"/>
    <property type="match status" value="1"/>
</dbReference>
<evidence type="ECO:0000256" key="1">
    <source>
        <dbReference type="ARBA" id="ARBA00012513"/>
    </source>
</evidence>
<keyword evidence="4 9" id="KW-0547">Nucleotide-binding</keyword>
<feature type="domain" description="Protein kinase" evidence="11">
    <location>
        <begin position="378"/>
        <end position="641"/>
    </location>
</feature>
<evidence type="ECO:0000256" key="9">
    <source>
        <dbReference type="PROSITE-ProRule" id="PRU10141"/>
    </source>
</evidence>
<keyword evidence="6 9" id="KW-0067">ATP-binding</keyword>
<dbReference type="EMBL" id="ML170202">
    <property type="protein sequence ID" value="TDL18948.1"/>
    <property type="molecule type" value="Genomic_DNA"/>
</dbReference>
<feature type="region of interest" description="Disordered" evidence="10">
    <location>
        <begin position="291"/>
        <end position="320"/>
    </location>
</feature>
<protein>
    <recommendedName>
        <fullName evidence="1">non-specific serine/threonine protein kinase</fullName>
        <ecNumber evidence="1">2.7.11.1</ecNumber>
    </recommendedName>
</protein>
<sequence>MDYGRLSAESHAERTVISPTLRSLAASTLKLVLRLVLRICGLSKLLKRWAMRVLSGISDRQSDVLRDFCQKFLGSLLQSTTRPTSPFTAGASRDNSSPFTAFSPLTAYLRPCHPWTRRFDFDDALKSSSMVSIPTSSVQFSPVQLVDEQDLATVKYSNAGTQTCNVREPLLEARHCDRCSTDPFIEVPAEYPSFLLGTERSDGSPYYSHDKHLDTRSSFNSTSVEFHFDTRSVSHDTSVSSDFACAETDARQDFEQCKKHLVSTGGHSEKFIYLSEQIECSKSKNDFASLANSRDSSANNSCLTDENSEPGDVRNSLSEDADKTNVSGCFCEGREVQQNIRHSNGQFADVETDNESLNDNDQSDEDAFTQIRYKNKTFTMQGRIGEGGHARVMVVLDELEDKYAVKVIHKPKILNSSDPLTSYTFTRAEQAALKRMAIYGESPFVTTLRYAFEDNINFYLVMDLYAGSLHDLMCQELLEPALINLYAAEIIAGMEAIHNANIFHGDIKPQNILVGLDGHLAISDFDSSISWPRHWPRGLCGSSTVRGGTAAYVAPELCPSKWDPRSSTPLWKADVWSYGMVLYEMFLGNGETFIKAESDDTWEVEVLTKEFEFKKNVPDRKARSLLKQVYHGYLSSSCWSY</sequence>
<evidence type="ECO:0000256" key="4">
    <source>
        <dbReference type="ARBA" id="ARBA00022741"/>
    </source>
</evidence>
<keyword evidence="13" id="KW-1185">Reference proteome</keyword>
<evidence type="ECO:0000313" key="13">
    <source>
        <dbReference type="Proteomes" id="UP000294933"/>
    </source>
</evidence>
<dbReference type="GO" id="GO:0005524">
    <property type="term" value="F:ATP binding"/>
    <property type="evidence" value="ECO:0007669"/>
    <property type="project" value="UniProtKB-UniRule"/>
</dbReference>
<keyword evidence="5 12" id="KW-0418">Kinase</keyword>
<dbReference type="Gene3D" id="3.30.200.20">
    <property type="entry name" value="Phosphorylase Kinase, domain 1"/>
    <property type="match status" value="1"/>
</dbReference>
<keyword evidence="2" id="KW-0723">Serine/threonine-protein kinase</keyword>
<dbReference type="CDD" id="cd00180">
    <property type="entry name" value="PKc"/>
    <property type="match status" value="1"/>
</dbReference>
<dbReference type="PROSITE" id="PS00108">
    <property type="entry name" value="PROTEIN_KINASE_ST"/>
    <property type="match status" value="1"/>
</dbReference>
<dbReference type="InterPro" id="IPR000719">
    <property type="entry name" value="Prot_kinase_dom"/>
</dbReference>
<organism evidence="12 13">
    <name type="scientific">Rickenella mellea</name>
    <dbReference type="NCBI Taxonomy" id="50990"/>
    <lineage>
        <taxon>Eukaryota</taxon>
        <taxon>Fungi</taxon>
        <taxon>Dikarya</taxon>
        <taxon>Basidiomycota</taxon>
        <taxon>Agaricomycotina</taxon>
        <taxon>Agaricomycetes</taxon>
        <taxon>Hymenochaetales</taxon>
        <taxon>Rickenellaceae</taxon>
        <taxon>Rickenella</taxon>
    </lineage>
</organism>
<evidence type="ECO:0000256" key="8">
    <source>
        <dbReference type="ARBA" id="ARBA00048679"/>
    </source>
</evidence>
<comment type="catalytic activity">
    <reaction evidence="7">
        <text>L-threonyl-[protein] + ATP = O-phospho-L-threonyl-[protein] + ADP + H(+)</text>
        <dbReference type="Rhea" id="RHEA:46608"/>
        <dbReference type="Rhea" id="RHEA-COMP:11060"/>
        <dbReference type="Rhea" id="RHEA-COMP:11605"/>
        <dbReference type="ChEBI" id="CHEBI:15378"/>
        <dbReference type="ChEBI" id="CHEBI:30013"/>
        <dbReference type="ChEBI" id="CHEBI:30616"/>
        <dbReference type="ChEBI" id="CHEBI:61977"/>
        <dbReference type="ChEBI" id="CHEBI:456216"/>
        <dbReference type="EC" id="2.7.11.1"/>
    </reaction>
</comment>
<dbReference type="InterPro" id="IPR008271">
    <property type="entry name" value="Ser/Thr_kinase_AS"/>
</dbReference>
<evidence type="ECO:0000256" key="7">
    <source>
        <dbReference type="ARBA" id="ARBA00047899"/>
    </source>
</evidence>
<evidence type="ECO:0000256" key="10">
    <source>
        <dbReference type="SAM" id="MobiDB-lite"/>
    </source>
</evidence>
<evidence type="ECO:0000256" key="3">
    <source>
        <dbReference type="ARBA" id="ARBA00022679"/>
    </source>
</evidence>
<name>A0A4Y7PV67_9AGAM</name>
<dbReference type="OrthoDB" id="1668230at2759"/>
<dbReference type="STRING" id="50990.A0A4Y7PV67"/>
<dbReference type="SMART" id="SM00220">
    <property type="entry name" value="S_TKc"/>
    <property type="match status" value="1"/>
</dbReference>
<dbReference type="SUPFAM" id="SSF56112">
    <property type="entry name" value="Protein kinase-like (PK-like)"/>
    <property type="match status" value="1"/>
</dbReference>
<proteinExistence type="predicted"/>
<dbReference type="PANTHER" id="PTHR24356">
    <property type="entry name" value="SERINE/THREONINE-PROTEIN KINASE"/>
    <property type="match status" value="1"/>
</dbReference>
<evidence type="ECO:0000256" key="5">
    <source>
        <dbReference type="ARBA" id="ARBA00022777"/>
    </source>
</evidence>
<dbReference type="PROSITE" id="PS50011">
    <property type="entry name" value="PROTEIN_KINASE_DOM"/>
    <property type="match status" value="1"/>
</dbReference>
<gene>
    <name evidence="12" type="ORF">BD410DRAFT_459074</name>
</gene>
<keyword evidence="3" id="KW-0808">Transferase</keyword>
<dbReference type="InterPro" id="IPR050236">
    <property type="entry name" value="Ser_Thr_kinase_AGC"/>
</dbReference>
<dbReference type="GO" id="GO:0004674">
    <property type="term" value="F:protein serine/threonine kinase activity"/>
    <property type="evidence" value="ECO:0007669"/>
    <property type="project" value="UniProtKB-KW"/>
</dbReference>
<feature type="binding site" evidence="9">
    <location>
        <position position="406"/>
    </location>
    <ligand>
        <name>ATP</name>
        <dbReference type="ChEBI" id="CHEBI:30616"/>
    </ligand>
</feature>
<feature type="compositionally biased region" description="Polar residues" evidence="10">
    <location>
        <begin position="291"/>
        <end position="305"/>
    </location>
</feature>
<dbReference type="InterPro" id="IPR017441">
    <property type="entry name" value="Protein_kinase_ATP_BS"/>
</dbReference>
<accession>A0A4Y7PV67</accession>
<dbReference type="Proteomes" id="UP000294933">
    <property type="component" value="Unassembled WGS sequence"/>
</dbReference>
<dbReference type="EC" id="2.7.11.1" evidence="1"/>
<dbReference type="PROSITE" id="PS00107">
    <property type="entry name" value="PROTEIN_KINASE_ATP"/>
    <property type="match status" value="1"/>
</dbReference>
<dbReference type="VEuPathDB" id="FungiDB:BD410DRAFT_459074"/>
<evidence type="ECO:0000313" key="12">
    <source>
        <dbReference type="EMBL" id="TDL18948.1"/>
    </source>
</evidence>
<dbReference type="InterPro" id="IPR011009">
    <property type="entry name" value="Kinase-like_dom_sf"/>
</dbReference>
<evidence type="ECO:0000256" key="6">
    <source>
        <dbReference type="ARBA" id="ARBA00022840"/>
    </source>
</evidence>
<dbReference type="AlphaFoldDB" id="A0A4Y7PV67"/>
<reference evidence="12 13" key="1">
    <citation type="submission" date="2018-06" db="EMBL/GenBank/DDBJ databases">
        <title>A transcriptomic atlas of mushroom development highlights an independent origin of complex multicellularity.</title>
        <authorList>
            <consortium name="DOE Joint Genome Institute"/>
            <person name="Krizsan K."/>
            <person name="Almasi E."/>
            <person name="Merenyi Z."/>
            <person name="Sahu N."/>
            <person name="Viragh M."/>
            <person name="Koszo T."/>
            <person name="Mondo S."/>
            <person name="Kiss B."/>
            <person name="Balint B."/>
            <person name="Kues U."/>
            <person name="Barry K."/>
            <person name="Hegedus J.C."/>
            <person name="Henrissat B."/>
            <person name="Johnson J."/>
            <person name="Lipzen A."/>
            <person name="Ohm R."/>
            <person name="Nagy I."/>
            <person name="Pangilinan J."/>
            <person name="Yan J."/>
            <person name="Xiong Y."/>
            <person name="Grigoriev I.V."/>
            <person name="Hibbett D.S."/>
            <person name="Nagy L.G."/>
        </authorList>
    </citation>
    <scope>NUCLEOTIDE SEQUENCE [LARGE SCALE GENOMIC DNA]</scope>
    <source>
        <strain evidence="12 13">SZMC22713</strain>
    </source>
</reference>
<evidence type="ECO:0000256" key="2">
    <source>
        <dbReference type="ARBA" id="ARBA00022527"/>
    </source>
</evidence>
<comment type="catalytic activity">
    <reaction evidence="8">
        <text>L-seryl-[protein] + ATP = O-phospho-L-seryl-[protein] + ADP + H(+)</text>
        <dbReference type="Rhea" id="RHEA:17989"/>
        <dbReference type="Rhea" id="RHEA-COMP:9863"/>
        <dbReference type="Rhea" id="RHEA-COMP:11604"/>
        <dbReference type="ChEBI" id="CHEBI:15378"/>
        <dbReference type="ChEBI" id="CHEBI:29999"/>
        <dbReference type="ChEBI" id="CHEBI:30616"/>
        <dbReference type="ChEBI" id="CHEBI:83421"/>
        <dbReference type="ChEBI" id="CHEBI:456216"/>
        <dbReference type="EC" id="2.7.11.1"/>
    </reaction>
</comment>
<dbReference type="Pfam" id="PF00069">
    <property type="entry name" value="Pkinase"/>
    <property type="match status" value="1"/>
</dbReference>
<evidence type="ECO:0000259" key="11">
    <source>
        <dbReference type="PROSITE" id="PS50011"/>
    </source>
</evidence>